<accession>A0A7F8PWN3</accession>
<feature type="compositionally biased region" description="Basic and acidic residues" evidence="1">
    <location>
        <begin position="756"/>
        <end position="828"/>
    </location>
</feature>
<feature type="compositionally biased region" description="Basic and acidic residues" evidence="1">
    <location>
        <begin position="835"/>
        <end position="849"/>
    </location>
</feature>
<feature type="compositionally biased region" description="Polar residues" evidence="1">
    <location>
        <begin position="380"/>
        <end position="392"/>
    </location>
</feature>
<dbReference type="InterPro" id="IPR018200">
    <property type="entry name" value="USP_CS"/>
</dbReference>
<name>A0A7F8PWN3_LEPWE</name>
<feature type="compositionally biased region" description="Basic and acidic residues" evidence="1">
    <location>
        <begin position="1109"/>
        <end position="1132"/>
    </location>
</feature>
<dbReference type="PANTHER" id="PTHR24006:SF727">
    <property type="entry name" value="UBIQUITIN CARBOXYL-TERMINAL HYDROLASE 42"/>
    <property type="match status" value="1"/>
</dbReference>
<evidence type="ECO:0000259" key="2">
    <source>
        <dbReference type="PROSITE" id="PS50235"/>
    </source>
</evidence>
<dbReference type="OrthoDB" id="420187at2759"/>
<dbReference type="GO" id="GO:0016579">
    <property type="term" value="P:protein deubiquitination"/>
    <property type="evidence" value="ECO:0007669"/>
    <property type="project" value="InterPro"/>
</dbReference>
<sequence length="1187" mass="131317">MMCTMQAHITQALSNPGDVIKPMFVINEMRRIARHFRFGNQEDAHEFLQYTVDAMQKACLNGSNKLDRHTQATTLVCQIFGGYLRSRVKCLNCKGVSDTFDPYLDITLEIKAAQSVNKALEQFVKPEQLDGENSYKCSKCKKMVPASKRFTIHRSSNVLTLSLKRFANFTGGKIAKDVKYPEYLDIRPYMSQPNGEPIIYVLYAVLVHTGFNCHAGHYFCYIKASNGLWYQMNDSIVSTSDIRSVLSQQAYVLFYIRSHDVKNGGELTHPTHSPGQSSPRPVISQRVVNNKQAASGFIGPQLPSHVIKNPPHLNGTGPLKEAPSSSMSSPSGNSSVSRAGSVNASTSVQNWSVNRPSVIPEHPKKQKITISIHNKLPVRQGQSQPNLHSGSLENPAKPVPSSTVTNSSAIQSTSSAPTTAVSSKVTKQMTPSESCSKPVMNGKSKLNSSVLVPYGAESSEESDEEAKGLGKENGLGTIESSNSSVQDAEDDEASPLELHEPLALNGADSMDSDLKENGLSCDGASCQVPPALPAENPFAKVNGLPGKLMPAPLPPPPEDKILETCKLSNKGKGSTEETSMPGTEDGPAEDPGAEREAGSPSPESREKLETLTSLSSKLKKALPPLDPSIKSTKEEVSENVLAKPEESLPSADTLHSSTKNTTGDDGLPKLCGPGDLTGDKSRPPQAVPGAVVESPRASAAVDTAGSSSPSPPVRSEGACEHELLVYISRDACTDLEDRPRSTGAAAEASPSPQVDKVTEHHSEGGPEQSNGEKCEENKVGQKVPDHSPVKEKISILRKVDRGHYRTRRDRSSSGERARESRSRTGERCRGKRRSSVRERAKRERPRTEHCGGGPHPPGHSERLSPGEPRSLGRYGHRHSRSRGGSDQEWGRYLHSESEHSWGREKYYPDRPRWDKCRYYHDRYAPYTAREAREWKPFHGARDYAKAGPSGGRPCRDYYRGRKGYELLAKGRDRHRFGSPRAGPPHALLPYPEKYPHEKIALVAEDTNCNLADRFHEHENAKSRKRRYDSMENSDGHVEKKAWRSFQKDPLEEPKVKKHKKSKKKKKSKDKHRGRDSRRQQDSDLSVACSDADLHRHKKKKKKKKRHSRRSEDLVKDSEPHLPKAASHETVDRFRRTDGAFPLTDGLPLEGVGPFREKRKHLRMGSRDDRCPLSECGQGKRRYLELRI</sequence>
<dbReference type="RefSeq" id="XP_030873427.1">
    <property type="nucleotide sequence ID" value="XM_031017567.1"/>
</dbReference>
<dbReference type="GeneID" id="102733824"/>
<feature type="region of interest" description="Disordered" evidence="1">
    <location>
        <begin position="735"/>
        <end position="905"/>
    </location>
</feature>
<evidence type="ECO:0000313" key="4">
    <source>
        <dbReference type="RefSeq" id="XP_030873427.1"/>
    </source>
</evidence>
<feature type="compositionally biased region" description="Polar residues" evidence="1">
    <location>
        <begin position="400"/>
        <end position="411"/>
    </location>
</feature>
<dbReference type="GO" id="GO:0005829">
    <property type="term" value="C:cytosol"/>
    <property type="evidence" value="ECO:0007669"/>
    <property type="project" value="TreeGrafter"/>
</dbReference>
<dbReference type="CTD" id="84132"/>
<reference evidence="4" key="1">
    <citation type="submission" date="2025-08" db="UniProtKB">
        <authorList>
            <consortium name="RefSeq"/>
        </authorList>
    </citation>
    <scope>IDENTIFICATION</scope>
    <source>
        <tissue evidence="4">Liver</tissue>
    </source>
</reference>
<feature type="compositionally biased region" description="Basic residues" evidence="1">
    <location>
        <begin position="1055"/>
        <end position="1075"/>
    </location>
</feature>
<proteinExistence type="predicted"/>
<dbReference type="Proteomes" id="UP000245341">
    <property type="component" value="Unplaced"/>
</dbReference>
<dbReference type="InterPro" id="IPR038765">
    <property type="entry name" value="Papain-like_cys_pep_sf"/>
</dbReference>
<dbReference type="InterPro" id="IPR028889">
    <property type="entry name" value="USP"/>
</dbReference>
<feature type="compositionally biased region" description="Basic and acidic residues" evidence="1">
    <location>
        <begin position="592"/>
        <end position="609"/>
    </location>
</feature>
<feature type="compositionally biased region" description="Basic residues" evidence="1">
    <location>
        <begin position="1094"/>
        <end position="1108"/>
    </location>
</feature>
<gene>
    <name evidence="4" type="primary">USP42</name>
</gene>
<dbReference type="PANTHER" id="PTHR24006">
    <property type="entry name" value="UBIQUITIN CARBOXYL-TERMINAL HYDROLASE"/>
    <property type="match status" value="1"/>
</dbReference>
<dbReference type="GO" id="GO:0004843">
    <property type="term" value="F:cysteine-type deubiquitinase activity"/>
    <property type="evidence" value="ECO:0007669"/>
    <property type="project" value="InterPro"/>
</dbReference>
<dbReference type="CDD" id="cd02661">
    <property type="entry name" value="Peptidase_C19E"/>
    <property type="match status" value="1"/>
</dbReference>
<evidence type="ECO:0000256" key="1">
    <source>
        <dbReference type="SAM" id="MobiDB-lite"/>
    </source>
</evidence>
<dbReference type="Pfam" id="PF00443">
    <property type="entry name" value="UCH"/>
    <property type="match status" value="1"/>
</dbReference>
<dbReference type="Gene3D" id="3.90.70.10">
    <property type="entry name" value="Cysteine proteinases"/>
    <property type="match status" value="1"/>
</dbReference>
<feature type="compositionally biased region" description="Basic and acidic residues" evidence="1">
    <location>
        <begin position="883"/>
        <end position="905"/>
    </location>
</feature>
<feature type="region of interest" description="Disordered" evidence="1">
    <location>
        <begin position="1018"/>
        <end position="1132"/>
    </location>
</feature>
<dbReference type="InterPro" id="IPR001394">
    <property type="entry name" value="Peptidase_C19_UCH"/>
</dbReference>
<dbReference type="SUPFAM" id="SSF54001">
    <property type="entry name" value="Cysteine proteinases"/>
    <property type="match status" value="1"/>
</dbReference>
<dbReference type="KEGG" id="lww:102733824"/>
<feature type="compositionally biased region" description="Low complexity" evidence="1">
    <location>
        <begin position="412"/>
        <end position="426"/>
    </location>
</feature>
<feature type="compositionally biased region" description="Polar residues" evidence="1">
    <location>
        <begin position="653"/>
        <end position="663"/>
    </location>
</feature>
<feature type="compositionally biased region" description="Basic and acidic residues" evidence="1">
    <location>
        <begin position="1018"/>
        <end position="1054"/>
    </location>
</feature>
<feature type="region of interest" description="Disordered" evidence="1">
    <location>
        <begin position="379"/>
        <end position="717"/>
    </location>
</feature>
<organism evidence="3 4">
    <name type="scientific">Leptonychotes weddellii</name>
    <name type="common">Weddell seal</name>
    <name type="synonym">Otaria weddellii</name>
    <dbReference type="NCBI Taxonomy" id="9713"/>
    <lineage>
        <taxon>Eukaryota</taxon>
        <taxon>Metazoa</taxon>
        <taxon>Chordata</taxon>
        <taxon>Craniata</taxon>
        <taxon>Vertebrata</taxon>
        <taxon>Euteleostomi</taxon>
        <taxon>Mammalia</taxon>
        <taxon>Eutheria</taxon>
        <taxon>Laurasiatheria</taxon>
        <taxon>Carnivora</taxon>
        <taxon>Caniformia</taxon>
        <taxon>Pinnipedia</taxon>
        <taxon>Phocidae</taxon>
        <taxon>Monachinae</taxon>
        <taxon>Lobodontini</taxon>
        <taxon>Leptonychotes</taxon>
    </lineage>
</organism>
<dbReference type="PROSITE" id="PS50235">
    <property type="entry name" value="USP_3"/>
    <property type="match status" value="1"/>
</dbReference>
<dbReference type="PROSITE" id="PS00973">
    <property type="entry name" value="USP_2"/>
    <property type="match status" value="1"/>
</dbReference>
<dbReference type="GO" id="GO:0042981">
    <property type="term" value="P:regulation of apoptotic process"/>
    <property type="evidence" value="ECO:0007669"/>
    <property type="project" value="TreeGrafter"/>
</dbReference>
<dbReference type="GO" id="GO:0005634">
    <property type="term" value="C:nucleus"/>
    <property type="evidence" value="ECO:0007669"/>
    <property type="project" value="TreeGrafter"/>
</dbReference>
<dbReference type="AlphaFoldDB" id="A0A7F8PWN3"/>
<keyword evidence="4" id="KW-0378">Hydrolase</keyword>
<protein>
    <submittedName>
        <fullName evidence="4">Ubiquitin carboxyl-terminal hydrolase 42</fullName>
    </submittedName>
</protein>
<feature type="compositionally biased region" description="Low complexity" evidence="1">
    <location>
        <begin position="323"/>
        <end position="343"/>
    </location>
</feature>
<evidence type="ECO:0000313" key="3">
    <source>
        <dbReference type="Proteomes" id="UP000245341"/>
    </source>
</evidence>
<keyword evidence="3" id="KW-1185">Reference proteome</keyword>
<dbReference type="InterPro" id="IPR050164">
    <property type="entry name" value="Peptidase_C19"/>
</dbReference>
<feature type="domain" description="USP" evidence="2">
    <location>
        <begin position="1"/>
        <end position="258"/>
    </location>
</feature>
<feature type="region of interest" description="Disordered" evidence="1">
    <location>
        <begin position="298"/>
        <end position="343"/>
    </location>
</feature>